<feature type="compositionally biased region" description="Basic residues" evidence="1">
    <location>
        <begin position="101"/>
        <end position="113"/>
    </location>
</feature>
<evidence type="ECO:0000256" key="1">
    <source>
        <dbReference type="SAM" id="MobiDB-lite"/>
    </source>
</evidence>
<dbReference type="InterPro" id="IPR026106">
    <property type="entry name" value="MAP9"/>
</dbReference>
<dbReference type="AlphaFoldDB" id="A0A2J8W0G1"/>
<dbReference type="GO" id="GO:0000281">
    <property type="term" value="P:mitotic cytokinesis"/>
    <property type="evidence" value="ECO:0007669"/>
    <property type="project" value="InterPro"/>
</dbReference>
<dbReference type="EMBL" id="NDHI03003405">
    <property type="protein sequence ID" value="PNJ63261.1"/>
    <property type="molecule type" value="Genomic_DNA"/>
</dbReference>
<accession>A0A2J8W0G1</accession>
<dbReference type="GO" id="GO:1902412">
    <property type="term" value="P:regulation of mitotic cytokinesis"/>
    <property type="evidence" value="ECO:0007669"/>
    <property type="project" value="TreeGrafter"/>
</dbReference>
<evidence type="ECO:0000313" key="2">
    <source>
        <dbReference type="EMBL" id="PNJ63261.1"/>
    </source>
</evidence>
<feature type="compositionally biased region" description="Low complexity" evidence="1">
    <location>
        <begin position="79"/>
        <end position="88"/>
    </location>
</feature>
<sequence length="190" mass="21753">MNDFHISDDEEKNPSKLSFLKTKKSNGNITKDEPVCAIKNEEEVAPDECEDIVVKSFSESQNKDEEFKKDKIKMKPKPRIISIKSTSSENNSLDTHDHFKPSPRPRSMLKKKSHIEEKDGLKDKETALSEELELHSAPSSLPTPNGIQLEAEKKAFSENLDPEVSTTTSLLNCVLEFMLFYLIMKKRRRE</sequence>
<comment type="caution">
    <text evidence="2">The sequence shown here is derived from an EMBL/GenBank/DDBJ whole genome shotgun (WGS) entry which is preliminary data.</text>
</comment>
<protein>
    <submittedName>
        <fullName evidence="2">MAP9 isoform 3</fullName>
    </submittedName>
</protein>
<dbReference type="GO" id="GO:0000235">
    <property type="term" value="C:astral microtubule"/>
    <property type="evidence" value="ECO:0007669"/>
    <property type="project" value="TreeGrafter"/>
</dbReference>
<dbReference type="GO" id="GO:0090307">
    <property type="term" value="P:mitotic spindle assembly"/>
    <property type="evidence" value="ECO:0007669"/>
    <property type="project" value="TreeGrafter"/>
</dbReference>
<reference evidence="2" key="1">
    <citation type="submission" date="2017-12" db="EMBL/GenBank/DDBJ databases">
        <title>High-resolution comparative analysis of great ape genomes.</title>
        <authorList>
            <person name="Pollen A."/>
            <person name="Hastie A."/>
            <person name="Hormozdiari F."/>
            <person name="Dougherty M."/>
            <person name="Liu R."/>
            <person name="Chaisson M."/>
            <person name="Hoppe E."/>
            <person name="Hill C."/>
            <person name="Pang A."/>
            <person name="Hillier L."/>
            <person name="Baker C."/>
            <person name="Armstrong J."/>
            <person name="Shendure J."/>
            <person name="Paten B."/>
            <person name="Wilson R."/>
            <person name="Chao H."/>
            <person name="Schneider V."/>
            <person name="Ventura M."/>
            <person name="Kronenberg Z."/>
            <person name="Murali S."/>
            <person name="Gordon D."/>
            <person name="Cantsilieris S."/>
            <person name="Munson K."/>
            <person name="Nelson B."/>
            <person name="Raja A."/>
            <person name="Underwood J."/>
            <person name="Diekhans M."/>
            <person name="Fiddes I."/>
            <person name="Haussler D."/>
            <person name="Eichler E."/>
        </authorList>
    </citation>
    <scope>NUCLEOTIDE SEQUENCE [LARGE SCALE GENOMIC DNA]</scope>
    <source>
        <strain evidence="2">Susie</strain>
    </source>
</reference>
<dbReference type="PANTHER" id="PTHR14739:SF9">
    <property type="entry name" value="MICROTUBULE-ASSOCIATED PROTEIN 9"/>
    <property type="match status" value="1"/>
</dbReference>
<organism evidence="2">
    <name type="scientific">Pongo abelii</name>
    <name type="common">Sumatran orangutan</name>
    <name type="synonym">Pongo pygmaeus abelii</name>
    <dbReference type="NCBI Taxonomy" id="9601"/>
    <lineage>
        <taxon>Eukaryota</taxon>
        <taxon>Metazoa</taxon>
        <taxon>Chordata</taxon>
        <taxon>Craniata</taxon>
        <taxon>Vertebrata</taxon>
        <taxon>Euteleostomi</taxon>
        <taxon>Mammalia</taxon>
        <taxon>Eutheria</taxon>
        <taxon>Euarchontoglires</taxon>
        <taxon>Primates</taxon>
        <taxon>Haplorrhini</taxon>
        <taxon>Catarrhini</taxon>
        <taxon>Hominidae</taxon>
        <taxon>Pongo</taxon>
    </lineage>
</organism>
<dbReference type="GO" id="GO:0008017">
    <property type="term" value="F:microtubule binding"/>
    <property type="evidence" value="ECO:0007669"/>
    <property type="project" value="TreeGrafter"/>
</dbReference>
<name>A0A2J8W0G1_PONAB</name>
<gene>
    <name evidence="2" type="ORF">CR201_G0014311</name>
</gene>
<feature type="region of interest" description="Disordered" evidence="1">
    <location>
        <begin position="56"/>
        <end position="121"/>
    </location>
</feature>
<dbReference type="PANTHER" id="PTHR14739">
    <property type="entry name" value="MICROTUBULE-ASSOCIATED PROTEIN 9"/>
    <property type="match status" value="1"/>
</dbReference>
<proteinExistence type="predicted"/>